<reference evidence="2" key="1">
    <citation type="submission" date="2021-03" db="EMBL/GenBank/DDBJ databases">
        <authorList>
            <person name="Kim M.K."/>
        </authorList>
    </citation>
    <scope>NUCLEOTIDE SEQUENCE</scope>
    <source>
        <strain evidence="2">BT186</strain>
    </source>
</reference>
<feature type="compositionally biased region" description="Acidic residues" evidence="1">
    <location>
        <begin position="128"/>
        <end position="139"/>
    </location>
</feature>
<evidence type="ECO:0000313" key="3">
    <source>
        <dbReference type="Proteomes" id="UP000664144"/>
    </source>
</evidence>
<dbReference type="RefSeq" id="WP_206985156.1">
    <property type="nucleotide sequence ID" value="NZ_JAFLQZ010000010.1"/>
</dbReference>
<protein>
    <submittedName>
        <fullName evidence="2">Uncharacterized protein</fullName>
    </submittedName>
</protein>
<dbReference type="EMBL" id="JAFLQZ010000010">
    <property type="protein sequence ID" value="MBO0359229.1"/>
    <property type="molecule type" value="Genomic_DNA"/>
</dbReference>
<organism evidence="2 3">
    <name type="scientific">Hymenobacter telluris</name>
    <dbReference type="NCBI Taxonomy" id="2816474"/>
    <lineage>
        <taxon>Bacteria</taxon>
        <taxon>Pseudomonadati</taxon>
        <taxon>Bacteroidota</taxon>
        <taxon>Cytophagia</taxon>
        <taxon>Cytophagales</taxon>
        <taxon>Hymenobacteraceae</taxon>
        <taxon>Hymenobacter</taxon>
    </lineage>
</organism>
<feature type="compositionally biased region" description="Basic and acidic residues" evidence="1">
    <location>
        <begin position="140"/>
        <end position="150"/>
    </location>
</feature>
<proteinExistence type="predicted"/>
<keyword evidence="3" id="KW-1185">Reference proteome</keyword>
<evidence type="ECO:0000256" key="1">
    <source>
        <dbReference type="SAM" id="MobiDB-lite"/>
    </source>
</evidence>
<feature type="region of interest" description="Disordered" evidence="1">
    <location>
        <begin position="119"/>
        <end position="150"/>
    </location>
</feature>
<name>A0A939J9W1_9BACT</name>
<dbReference type="Proteomes" id="UP000664144">
    <property type="component" value="Unassembled WGS sequence"/>
</dbReference>
<accession>A0A939J9W1</accession>
<dbReference type="AlphaFoldDB" id="A0A939J9W1"/>
<comment type="caution">
    <text evidence="2">The sequence shown here is derived from an EMBL/GenBank/DDBJ whole genome shotgun (WGS) entry which is preliminary data.</text>
</comment>
<evidence type="ECO:0000313" key="2">
    <source>
        <dbReference type="EMBL" id="MBO0359229.1"/>
    </source>
</evidence>
<gene>
    <name evidence="2" type="ORF">J0X19_14805</name>
</gene>
<sequence>MNPIQTKAHLVELLRAGHTVTVRWDCGGDESFVYTSVDGQEVESEYEEENDFAYGVEELVTNALSLPSAGEFSMTGNGQFYQENDGVGLEYISDAEVEEEDLEYFYRGFTDQQLADMGIERPARKEEEEQESDEEENEEEPKMLRDEEMSKEYSGRRILFQISSALDS</sequence>